<reference evidence="1 2" key="1">
    <citation type="submission" date="2018-11" db="EMBL/GenBank/DDBJ databases">
        <title>Bradyrhizobium sp. nov., isolated from effective nodules of peanut in China.</title>
        <authorList>
            <person name="Li Y."/>
        </authorList>
    </citation>
    <scope>NUCLEOTIDE SEQUENCE [LARGE SCALE GENOMIC DNA]</scope>
    <source>
        <strain evidence="1 2">CCBAU 51770</strain>
    </source>
</reference>
<accession>A0A4Q0QEB0</accession>
<sequence length="189" mass="21107">MKFRLLYEGPIAPRQRASLVDIHSIRTALAPQIRELWQHSPLRSDAEKMLKEQYDIPASQIGILETRGTTVFAPLVSKRLDLMCELDIVFLRRQAPGQLIGEGGDIDNRIKTLLDALSMPPPAQQKHFENAVSSDPIHCLLQDDSLVTKLSVETDRLLRPAENEHDLVAIIGAKISASRLTFINIGIVN</sequence>
<proteinExistence type="predicted"/>
<name>A0A4Q0QEB0_9BRAD</name>
<dbReference type="RefSeq" id="WP_128934131.1">
    <property type="nucleotide sequence ID" value="NZ_CP022221.1"/>
</dbReference>
<evidence type="ECO:0000313" key="1">
    <source>
        <dbReference type="EMBL" id="RXG88475.1"/>
    </source>
</evidence>
<dbReference type="Proteomes" id="UP000290174">
    <property type="component" value="Unassembled WGS sequence"/>
</dbReference>
<organism evidence="1 2">
    <name type="scientific">Bradyrhizobium zhanjiangense</name>
    <dbReference type="NCBI Taxonomy" id="1325107"/>
    <lineage>
        <taxon>Bacteria</taxon>
        <taxon>Pseudomonadati</taxon>
        <taxon>Pseudomonadota</taxon>
        <taxon>Alphaproteobacteria</taxon>
        <taxon>Hyphomicrobiales</taxon>
        <taxon>Nitrobacteraceae</taxon>
        <taxon>Bradyrhizobium</taxon>
    </lineage>
</organism>
<protein>
    <submittedName>
        <fullName evidence="1">Uncharacterized protein</fullName>
    </submittedName>
</protein>
<gene>
    <name evidence="1" type="ORF">EAS61_29490</name>
</gene>
<comment type="caution">
    <text evidence="1">The sequence shown here is derived from an EMBL/GenBank/DDBJ whole genome shotgun (WGS) entry which is preliminary data.</text>
</comment>
<dbReference type="AlphaFoldDB" id="A0A4Q0QEB0"/>
<dbReference type="EMBL" id="RKMK01000036">
    <property type="protein sequence ID" value="RXG88475.1"/>
    <property type="molecule type" value="Genomic_DNA"/>
</dbReference>
<evidence type="ECO:0000313" key="2">
    <source>
        <dbReference type="Proteomes" id="UP000290174"/>
    </source>
</evidence>